<organism evidence="1 2">
    <name type="scientific">Lentinus brumalis</name>
    <dbReference type="NCBI Taxonomy" id="2498619"/>
    <lineage>
        <taxon>Eukaryota</taxon>
        <taxon>Fungi</taxon>
        <taxon>Dikarya</taxon>
        <taxon>Basidiomycota</taxon>
        <taxon>Agaricomycotina</taxon>
        <taxon>Agaricomycetes</taxon>
        <taxon>Polyporales</taxon>
        <taxon>Polyporaceae</taxon>
        <taxon>Lentinus</taxon>
    </lineage>
</organism>
<keyword evidence="2" id="KW-1185">Reference proteome</keyword>
<dbReference type="EMBL" id="KZ857438">
    <property type="protein sequence ID" value="RDX45321.1"/>
    <property type="molecule type" value="Genomic_DNA"/>
</dbReference>
<evidence type="ECO:0000313" key="1">
    <source>
        <dbReference type="EMBL" id="RDX45321.1"/>
    </source>
</evidence>
<name>A0A371CYH0_9APHY</name>
<dbReference type="AlphaFoldDB" id="A0A371CYH0"/>
<accession>A0A371CYH0</accession>
<evidence type="ECO:0000313" key="2">
    <source>
        <dbReference type="Proteomes" id="UP000256964"/>
    </source>
</evidence>
<sequence>MTVQSLALFRTTVSVSTHLHTHAVSRSFLCAFPAPATGFEVVLKLQVVRYSGGDQAGGRSVDWGLQCLLLPSCTYMYFIPTARLDFRTVCDARESRPSLLLPIGLSVPQSWRSGGPMVMLRPAIQECY</sequence>
<dbReference type="Proteomes" id="UP000256964">
    <property type="component" value="Unassembled WGS sequence"/>
</dbReference>
<proteinExistence type="predicted"/>
<reference evidence="1 2" key="1">
    <citation type="journal article" date="2018" name="Biotechnol. Biofuels">
        <title>Integrative visual omics of the white-rot fungus Polyporus brumalis exposes the biotechnological potential of its oxidative enzymes for delignifying raw plant biomass.</title>
        <authorList>
            <person name="Miyauchi S."/>
            <person name="Rancon A."/>
            <person name="Drula E."/>
            <person name="Hage H."/>
            <person name="Chaduli D."/>
            <person name="Favel A."/>
            <person name="Grisel S."/>
            <person name="Henrissat B."/>
            <person name="Herpoel-Gimbert I."/>
            <person name="Ruiz-Duenas F.J."/>
            <person name="Chevret D."/>
            <person name="Hainaut M."/>
            <person name="Lin J."/>
            <person name="Wang M."/>
            <person name="Pangilinan J."/>
            <person name="Lipzen A."/>
            <person name="Lesage-Meessen L."/>
            <person name="Navarro D."/>
            <person name="Riley R."/>
            <person name="Grigoriev I.V."/>
            <person name="Zhou S."/>
            <person name="Raouche S."/>
            <person name="Rosso M.N."/>
        </authorList>
    </citation>
    <scope>NUCLEOTIDE SEQUENCE [LARGE SCALE GENOMIC DNA]</scope>
    <source>
        <strain evidence="1 2">BRFM 1820</strain>
    </source>
</reference>
<protein>
    <submittedName>
        <fullName evidence="1">Uncharacterized protein</fullName>
    </submittedName>
</protein>
<gene>
    <name evidence="1" type="ORF">OH76DRAFT_1408105</name>
</gene>